<evidence type="ECO:0000256" key="2">
    <source>
        <dbReference type="ARBA" id="ARBA00022671"/>
    </source>
</evidence>
<dbReference type="InterPro" id="IPR020583">
    <property type="entry name" value="Inositol_monoP_metal-BS"/>
</dbReference>
<evidence type="ECO:0000256" key="6">
    <source>
        <dbReference type="ARBA" id="ARBA00044478"/>
    </source>
</evidence>
<dbReference type="InterPro" id="IPR050725">
    <property type="entry name" value="CysQ/Inositol_MonoPase"/>
</dbReference>
<evidence type="ECO:0000256" key="5">
    <source>
        <dbReference type="ARBA" id="ARBA00044465"/>
    </source>
</evidence>
<dbReference type="InterPro" id="IPR044897">
    <property type="entry name" value="INPP1_dom_1"/>
</dbReference>
<name>A0A8S3ZUE0_9EUPU</name>
<feature type="binding site" evidence="8">
    <location>
        <position position="156"/>
    </location>
    <ligand>
        <name>Mg(2+)</name>
        <dbReference type="ChEBI" id="CHEBI:18420"/>
        <label>1</label>
        <note>catalytic</note>
    </ligand>
</feature>
<dbReference type="Gene3D" id="3.40.190.80">
    <property type="match status" value="1"/>
</dbReference>
<sequence>MKASALLELMLKVAEKASLIAKIIRKEKPLVDLLIEEKSGLEKNSRFFQDFKTLADVLIQETVRHYISQQVPEMGSSIYGEESNKFTNVVGDTVVVEICDTCDQTQELLKTVLNGHDEAARLLAEAVHCHLNNICLTTDADLSVDIDTSDCGIWIDPIDSTGQYIKGKKGKLSECGLVEDGLQCVAILIGLFQKSTGKPILGVAVQPFAEFHKETNSWKSITIWGICYNGVKTTSLQAAEPSAQGRGKVLLSSSESEHVKTALATKFDLVFASGAGYKMLATALGLVNAYVLSHRTVYRWDCCAVHAILLALGGGIVSYKHALEALSQSEDPLTEDHLTKLQVQYTRAGGTISNRRASICGGTESLPGIVAYRSIPDVVAVLELLRE</sequence>
<evidence type="ECO:0000256" key="3">
    <source>
        <dbReference type="ARBA" id="ARBA00022723"/>
    </source>
</evidence>
<evidence type="ECO:0000256" key="8">
    <source>
        <dbReference type="PIRSR" id="PIRSR600760-2"/>
    </source>
</evidence>
<feature type="binding site" evidence="8">
    <location>
        <position position="81"/>
    </location>
    <ligand>
        <name>Mg(2+)</name>
        <dbReference type="ChEBI" id="CHEBI:18420"/>
        <label>1</label>
        <note>catalytic</note>
    </ligand>
</feature>
<dbReference type="PANTHER" id="PTHR43028">
    <property type="entry name" value="3'(2'),5'-BISPHOSPHATE NUCLEOTIDASE 1"/>
    <property type="match status" value="1"/>
</dbReference>
<proteinExistence type="inferred from homology"/>
<organism evidence="9 10">
    <name type="scientific">Candidula unifasciata</name>
    <dbReference type="NCBI Taxonomy" id="100452"/>
    <lineage>
        <taxon>Eukaryota</taxon>
        <taxon>Metazoa</taxon>
        <taxon>Spiralia</taxon>
        <taxon>Lophotrochozoa</taxon>
        <taxon>Mollusca</taxon>
        <taxon>Gastropoda</taxon>
        <taxon>Heterobranchia</taxon>
        <taxon>Euthyneura</taxon>
        <taxon>Panpulmonata</taxon>
        <taxon>Eupulmonata</taxon>
        <taxon>Stylommatophora</taxon>
        <taxon>Helicina</taxon>
        <taxon>Helicoidea</taxon>
        <taxon>Geomitridae</taxon>
        <taxon>Candidula</taxon>
    </lineage>
</organism>
<feature type="binding site" evidence="8">
    <location>
        <position position="301"/>
    </location>
    <ligand>
        <name>Mg(2+)</name>
        <dbReference type="ChEBI" id="CHEBI:18420"/>
        <label>1</label>
        <note>catalytic</note>
    </ligand>
</feature>
<evidence type="ECO:0000313" key="10">
    <source>
        <dbReference type="Proteomes" id="UP000678393"/>
    </source>
</evidence>
<dbReference type="GO" id="GO:0004441">
    <property type="term" value="F:inositol-1,4-bisphosphate 1-phosphatase activity"/>
    <property type="evidence" value="ECO:0007669"/>
    <property type="project" value="UniProtKB-EC"/>
</dbReference>
<dbReference type="PROSITE" id="PS00629">
    <property type="entry name" value="IMP_1"/>
    <property type="match status" value="1"/>
</dbReference>
<feature type="binding site" evidence="8">
    <location>
        <position position="159"/>
    </location>
    <ligand>
        <name>Mg(2+)</name>
        <dbReference type="ChEBI" id="CHEBI:18420"/>
        <label>1</label>
        <note>catalytic</note>
    </ligand>
</feature>
<dbReference type="Gene3D" id="3.30.540.10">
    <property type="entry name" value="Fructose-1,6-Bisphosphatase, subunit A, domain 1"/>
    <property type="match status" value="1"/>
</dbReference>
<dbReference type="InterPro" id="IPR020550">
    <property type="entry name" value="Inositol_monophosphatase_CS"/>
</dbReference>
<evidence type="ECO:0000256" key="1">
    <source>
        <dbReference type="ARBA" id="ARBA00009759"/>
    </source>
</evidence>
<evidence type="ECO:0000313" key="9">
    <source>
        <dbReference type="EMBL" id="CAG5130796.1"/>
    </source>
</evidence>
<dbReference type="Pfam" id="PF00459">
    <property type="entry name" value="Inositol_P"/>
    <property type="match status" value="1"/>
</dbReference>
<keyword evidence="4 8" id="KW-0460">Magnesium</keyword>
<gene>
    <name evidence="9" type="ORF">CUNI_LOCUS16354</name>
</gene>
<feature type="binding site" evidence="8">
    <location>
        <position position="158"/>
    </location>
    <ligand>
        <name>Mg(2+)</name>
        <dbReference type="ChEBI" id="CHEBI:18420"/>
        <label>1</label>
        <note>catalytic</note>
    </ligand>
</feature>
<accession>A0A8S3ZUE0</accession>
<dbReference type="InterPro" id="IPR000760">
    <property type="entry name" value="Inositol_monophosphatase-like"/>
</dbReference>
<comment type="catalytic activity">
    <reaction evidence="6">
        <text>1D-myo-inositol 1,4-bisphosphate + H2O = 1D-myo-inositol 4-phosphate + phosphate</text>
        <dbReference type="Rhea" id="RHEA:15553"/>
        <dbReference type="ChEBI" id="CHEBI:15377"/>
        <dbReference type="ChEBI" id="CHEBI:43474"/>
        <dbReference type="ChEBI" id="CHEBI:58282"/>
        <dbReference type="ChEBI" id="CHEBI:58469"/>
        <dbReference type="EC" id="3.1.3.57"/>
    </reaction>
    <physiologicalReaction direction="left-to-right" evidence="6">
        <dbReference type="Rhea" id="RHEA:15554"/>
    </physiologicalReaction>
</comment>
<dbReference type="EMBL" id="CAJHNH020004262">
    <property type="protein sequence ID" value="CAG5130796.1"/>
    <property type="molecule type" value="Genomic_DNA"/>
</dbReference>
<protein>
    <recommendedName>
        <fullName evidence="7">inositol-1,4-bisphosphate 1-phosphatase</fullName>
        <ecNumber evidence="7">3.1.3.57</ecNumber>
    </recommendedName>
</protein>
<keyword evidence="3 8" id="KW-0479">Metal-binding</keyword>
<comment type="caution">
    <text evidence="9">The sequence shown here is derived from an EMBL/GenBank/DDBJ whole genome shotgun (WGS) entry which is preliminary data.</text>
</comment>
<dbReference type="PROSITE" id="PS00630">
    <property type="entry name" value="IMP_2"/>
    <property type="match status" value="1"/>
</dbReference>
<evidence type="ECO:0000256" key="7">
    <source>
        <dbReference type="ARBA" id="ARBA00044519"/>
    </source>
</evidence>
<dbReference type="Proteomes" id="UP000678393">
    <property type="component" value="Unassembled WGS sequence"/>
</dbReference>
<evidence type="ECO:0000256" key="4">
    <source>
        <dbReference type="ARBA" id="ARBA00022842"/>
    </source>
</evidence>
<keyword evidence="2" id="KW-0452">Lithium</keyword>
<keyword evidence="10" id="KW-1185">Reference proteome</keyword>
<comment type="cofactor">
    <cofactor evidence="8">
        <name>Mg(2+)</name>
        <dbReference type="ChEBI" id="CHEBI:18420"/>
    </cofactor>
</comment>
<comment type="catalytic activity">
    <reaction evidence="5">
        <text>1D-myo-inositol 1,3,4-trisphosphate + H2O = 1D-myo-inositol 3,4-bisphosphate + phosphate</text>
        <dbReference type="Rhea" id="RHEA:70319"/>
        <dbReference type="ChEBI" id="CHEBI:15377"/>
        <dbReference type="ChEBI" id="CHEBI:43474"/>
        <dbReference type="ChEBI" id="CHEBI:58414"/>
        <dbReference type="ChEBI" id="CHEBI:83241"/>
    </reaction>
    <physiologicalReaction direction="left-to-right" evidence="5">
        <dbReference type="Rhea" id="RHEA:70320"/>
    </physiologicalReaction>
</comment>
<dbReference type="GO" id="GO:0046872">
    <property type="term" value="F:metal ion binding"/>
    <property type="evidence" value="ECO:0007669"/>
    <property type="project" value="UniProtKB-KW"/>
</dbReference>
<dbReference type="Gene3D" id="4.10.460.10">
    <property type="entry name" value="Inositol Polyphosphate 1-phosphatase, domain 1"/>
    <property type="match status" value="1"/>
</dbReference>
<dbReference type="PANTHER" id="PTHR43028:SF3">
    <property type="entry name" value="INOSITOL POLYPHOSPHATE 1-PHOSPHATASE"/>
    <property type="match status" value="1"/>
</dbReference>
<dbReference type="AlphaFoldDB" id="A0A8S3ZUE0"/>
<dbReference type="GO" id="GO:0046854">
    <property type="term" value="P:phosphatidylinositol phosphate biosynthetic process"/>
    <property type="evidence" value="ECO:0007669"/>
    <property type="project" value="InterPro"/>
</dbReference>
<reference evidence="9" key="1">
    <citation type="submission" date="2021-04" db="EMBL/GenBank/DDBJ databases">
        <authorList>
            <consortium name="Molecular Ecology Group"/>
        </authorList>
    </citation>
    <scope>NUCLEOTIDE SEQUENCE</scope>
</reference>
<dbReference type="OrthoDB" id="9977309at2759"/>
<dbReference type="EC" id="3.1.3.57" evidence="7"/>
<dbReference type="SUPFAM" id="SSF56655">
    <property type="entry name" value="Carbohydrate phosphatase"/>
    <property type="match status" value="1"/>
</dbReference>
<comment type="similarity">
    <text evidence="1">Belongs to the inositol monophosphatase superfamily.</text>
</comment>